<reference evidence="1 2" key="1">
    <citation type="submission" date="2023-01" db="EMBL/GenBank/DDBJ databases">
        <authorList>
            <person name="Whitehead M."/>
        </authorList>
    </citation>
    <scope>NUCLEOTIDE SEQUENCE [LARGE SCALE GENOMIC DNA]</scope>
</reference>
<keyword evidence="2" id="KW-1185">Reference proteome</keyword>
<gene>
    <name evidence="1" type="ORF">MEUPH1_LOCUS16916</name>
</gene>
<evidence type="ECO:0000313" key="2">
    <source>
        <dbReference type="Proteomes" id="UP001160148"/>
    </source>
</evidence>
<protein>
    <recommendedName>
        <fullName evidence="3">Reverse transcriptase domain-containing protein</fullName>
    </recommendedName>
</protein>
<comment type="caution">
    <text evidence="1">The sequence shown here is derived from an EMBL/GenBank/DDBJ whole genome shotgun (WGS) entry which is preliminary data.</text>
</comment>
<dbReference type="EMBL" id="CARXXK010000003">
    <property type="protein sequence ID" value="CAI6361768.1"/>
    <property type="molecule type" value="Genomic_DNA"/>
</dbReference>
<dbReference type="Proteomes" id="UP001160148">
    <property type="component" value="Unassembled WGS sequence"/>
</dbReference>
<dbReference type="AlphaFoldDB" id="A0AAV0X1D5"/>
<proteinExistence type="predicted"/>
<evidence type="ECO:0008006" key="3">
    <source>
        <dbReference type="Google" id="ProtNLM"/>
    </source>
</evidence>
<evidence type="ECO:0000313" key="1">
    <source>
        <dbReference type="EMBL" id="CAI6361768.1"/>
    </source>
</evidence>
<organism evidence="1 2">
    <name type="scientific">Macrosiphum euphorbiae</name>
    <name type="common">potato aphid</name>
    <dbReference type="NCBI Taxonomy" id="13131"/>
    <lineage>
        <taxon>Eukaryota</taxon>
        <taxon>Metazoa</taxon>
        <taxon>Ecdysozoa</taxon>
        <taxon>Arthropoda</taxon>
        <taxon>Hexapoda</taxon>
        <taxon>Insecta</taxon>
        <taxon>Pterygota</taxon>
        <taxon>Neoptera</taxon>
        <taxon>Paraneoptera</taxon>
        <taxon>Hemiptera</taxon>
        <taxon>Sternorrhyncha</taxon>
        <taxon>Aphidomorpha</taxon>
        <taxon>Aphidoidea</taxon>
        <taxon>Aphididae</taxon>
        <taxon>Macrosiphini</taxon>
        <taxon>Macrosiphum</taxon>
    </lineage>
</organism>
<name>A0AAV0X1D5_9HEMI</name>
<accession>A0AAV0X1D5</accession>
<sequence>MTNSKLITAACDFSMSKRRTPRAGKPPVHYWNNEISKLRQECVRVKRWKTRMAAHIHRLRQQAIDSGVDFDHARAEAELEMSNGKHQDAKRELKIAILQSKKKCWTELIESVERDPFGKPYKMVMRKLGGGPPVTVTMEPQCERTIIDTLFPNHDVTNELLQGHLELLDCELFSTQEVNNAINVVRTINKAPGPDWITSRIIWAVQKVYPQMFPNIFNNCLSSGIFPIRWKEGRVVLLRKGNKPKGMKSSYHPLCLLNDVGKVLERLLST</sequence>
<dbReference type="PANTHER" id="PTHR19446">
    <property type="entry name" value="REVERSE TRANSCRIPTASES"/>
    <property type="match status" value="1"/>
</dbReference>